<dbReference type="EC" id="6.3.2.10" evidence="10 11"/>
<evidence type="ECO:0000256" key="4">
    <source>
        <dbReference type="ARBA" id="ARBA00022741"/>
    </source>
</evidence>
<dbReference type="Proteomes" id="UP000016649">
    <property type="component" value="Unassembled WGS sequence"/>
</dbReference>
<feature type="binding site" evidence="10">
    <location>
        <begin position="150"/>
        <end position="156"/>
    </location>
    <ligand>
        <name>ATP</name>
        <dbReference type="ChEBI" id="CHEBI:30616"/>
    </ligand>
</feature>
<keyword evidence="5 10" id="KW-0067">ATP-binding</keyword>
<dbReference type="EMBL" id="AWVH01000037">
    <property type="protein sequence ID" value="ERJ92389.1"/>
    <property type="molecule type" value="Genomic_DNA"/>
</dbReference>
<dbReference type="HAMAP" id="MF_02019">
    <property type="entry name" value="MurF"/>
    <property type="match status" value="1"/>
</dbReference>
<evidence type="ECO:0000259" key="14">
    <source>
        <dbReference type="Pfam" id="PF08245"/>
    </source>
</evidence>
<dbReference type="Gene3D" id="3.90.190.20">
    <property type="entry name" value="Mur ligase, C-terminal domain"/>
    <property type="match status" value="1"/>
</dbReference>
<evidence type="ECO:0000259" key="12">
    <source>
        <dbReference type="Pfam" id="PF01225"/>
    </source>
</evidence>
<sequence length="498" mass="53634">MSEACSLLSLDELLFAVDGSLFALPGLMANASASPDVLGASDMPKKEQSLQFCFTSVSTDSRAIEKNTLFVPLIGEKCDGHEYVAEAAQKGASVILVQNSSLSSFEVLYKKLAQQGVYVIEVKNTMHALQKAAACYVRKFPRLQKIGITGSNGKTTAKECVAAVLSQRYNVIMNEGNFNSETGLPLSVFRIKKEHEIGVFELGMNRAGEIKELADVLFPQTALITNIGTAHIGILGSTDKIAEQKKQIFSNFTSECNAFVYADEPYKDFLTKGVLGTVHKFGPSAVYGIENVCPCALEGTRFTYKGLRIDFPLCGSHNFKNACAAVAIGDFFGLTPEQIQAGLQSVRPLFGRTEILKGDITVVRDCYNANPDSMAAAVEFFDSLEWQGKKMLILGDMMELGNESAAAHEKIASYALLCSAQTLVFVGANFASCPSVQNYGGGKKLVVIPCADQAACAENASLLQSLAHSGDLVLIKASRSLRLERLAVLFNEGVKECA</sequence>
<dbReference type="InterPro" id="IPR013221">
    <property type="entry name" value="Mur_ligase_cen"/>
</dbReference>
<evidence type="ECO:0000256" key="5">
    <source>
        <dbReference type="ARBA" id="ARBA00022840"/>
    </source>
</evidence>
<keyword evidence="6 10" id="KW-0133">Cell shape</keyword>
<dbReference type="InterPro" id="IPR051046">
    <property type="entry name" value="MurCDEF_CellWall_CoF430Synth"/>
</dbReference>
<comment type="similarity">
    <text evidence="10">Belongs to the MurCDEF family. MurF subfamily.</text>
</comment>
<dbReference type="GO" id="GO:0016874">
    <property type="term" value="F:ligase activity"/>
    <property type="evidence" value="ECO:0007669"/>
    <property type="project" value="UniProtKB-KW"/>
</dbReference>
<keyword evidence="8 10" id="KW-0131">Cell cycle</keyword>
<dbReference type="RefSeq" id="WP_021687751.1">
    <property type="nucleotide sequence ID" value="NZ_KI260569.1"/>
</dbReference>
<name>A0ABN0NY03_TRELE</name>
<evidence type="ECO:0000256" key="3">
    <source>
        <dbReference type="ARBA" id="ARBA00022618"/>
    </source>
</evidence>
<comment type="subcellular location">
    <subcellularLocation>
        <location evidence="10 11">Cytoplasm</location>
    </subcellularLocation>
</comment>
<evidence type="ECO:0000256" key="2">
    <source>
        <dbReference type="ARBA" id="ARBA00022598"/>
    </source>
</evidence>
<keyword evidence="2 10" id="KW-0436">Ligase</keyword>
<evidence type="ECO:0000313" key="16">
    <source>
        <dbReference type="Proteomes" id="UP000016649"/>
    </source>
</evidence>
<feature type="domain" description="Mur ligase N-terminal catalytic" evidence="12">
    <location>
        <begin position="55"/>
        <end position="134"/>
    </location>
</feature>
<keyword evidence="1 10" id="KW-0963">Cytoplasm</keyword>
<proteinExistence type="inferred from homology"/>
<evidence type="ECO:0000259" key="13">
    <source>
        <dbReference type="Pfam" id="PF02875"/>
    </source>
</evidence>
<dbReference type="Gene3D" id="3.40.1190.10">
    <property type="entry name" value="Mur-like, catalytic domain"/>
    <property type="match status" value="1"/>
</dbReference>
<comment type="catalytic activity">
    <reaction evidence="10 11">
        <text>D-alanyl-D-alanine + UDP-N-acetyl-alpha-D-muramoyl-L-alanyl-gamma-D-glutamyl-meso-2,6-diaminopimelate + ATP = UDP-N-acetyl-alpha-D-muramoyl-L-alanyl-gamma-D-glutamyl-meso-2,6-diaminopimeloyl-D-alanyl-D-alanine + ADP + phosphate + H(+)</text>
        <dbReference type="Rhea" id="RHEA:28374"/>
        <dbReference type="ChEBI" id="CHEBI:15378"/>
        <dbReference type="ChEBI" id="CHEBI:30616"/>
        <dbReference type="ChEBI" id="CHEBI:43474"/>
        <dbReference type="ChEBI" id="CHEBI:57822"/>
        <dbReference type="ChEBI" id="CHEBI:61386"/>
        <dbReference type="ChEBI" id="CHEBI:83905"/>
        <dbReference type="ChEBI" id="CHEBI:456216"/>
        <dbReference type="EC" id="6.3.2.10"/>
    </reaction>
</comment>
<feature type="domain" description="Mur ligase central" evidence="14">
    <location>
        <begin position="148"/>
        <end position="328"/>
    </location>
</feature>
<dbReference type="PANTHER" id="PTHR43024:SF1">
    <property type="entry name" value="UDP-N-ACETYLMURAMOYL-TRIPEPTIDE--D-ALANYL-D-ALANINE LIGASE"/>
    <property type="match status" value="1"/>
</dbReference>
<evidence type="ECO:0000256" key="11">
    <source>
        <dbReference type="RuleBase" id="RU004136"/>
    </source>
</evidence>
<comment type="function">
    <text evidence="10 11">Involved in cell wall formation. Catalyzes the final step in the synthesis of UDP-N-acetylmuramoyl-pentapeptide, the precursor of murein.</text>
</comment>
<evidence type="ECO:0000313" key="15">
    <source>
        <dbReference type="EMBL" id="ERJ92389.1"/>
    </source>
</evidence>
<evidence type="ECO:0000256" key="9">
    <source>
        <dbReference type="ARBA" id="ARBA00023316"/>
    </source>
</evidence>
<dbReference type="Pfam" id="PF02875">
    <property type="entry name" value="Mur_ligase_C"/>
    <property type="match status" value="1"/>
</dbReference>
<reference evidence="15 16" key="1">
    <citation type="submission" date="2013-08" db="EMBL/GenBank/DDBJ databases">
        <authorList>
            <person name="Weinstock G."/>
            <person name="Sodergren E."/>
            <person name="Wylie T."/>
            <person name="Fulton L."/>
            <person name="Fulton R."/>
            <person name="Fronick C."/>
            <person name="O'Laughlin M."/>
            <person name="Godfrey J."/>
            <person name="Miner T."/>
            <person name="Herter B."/>
            <person name="Appelbaum E."/>
            <person name="Cordes M."/>
            <person name="Lek S."/>
            <person name="Wollam A."/>
            <person name="Pepin K.H."/>
            <person name="Palsikar V.B."/>
            <person name="Mitreva M."/>
            <person name="Wilson R.K."/>
        </authorList>
    </citation>
    <scope>NUCLEOTIDE SEQUENCE [LARGE SCALE GENOMIC DNA]</scope>
    <source>
        <strain evidence="15 16">ATCC 700332</strain>
    </source>
</reference>
<dbReference type="Gene3D" id="3.40.1390.10">
    <property type="entry name" value="MurE/MurF, N-terminal domain"/>
    <property type="match status" value="1"/>
</dbReference>
<dbReference type="InterPro" id="IPR004101">
    <property type="entry name" value="Mur_ligase_C"/>
</dbReference>
<accession>A0ABN0NY03</accession>
<organism evidence="15 16">
    <name type="scientific">Treponema lecithinolyticum ATCC 700332</name>
    <dbReference type="NCBI Taxonomy" id="1321815"/>
    <lineage>
        <taxon>Bacteria</taxon>
        <taxon>Pseudomonadati</taxon>
        <taxon>Spirochaetota</taxon>
        <taxon>Spirochaetia</taxon>
        <taxon>Spirochaetales</taxon>
        <taxon>Treponemataceae</taxon>
        <taxon>Treponema</taxon>
    </lineage>
</organism>
<dbReference type="InterPro" id="IPR036615">
    <property type="entry name" value="Mur_ligase_C_dom_sf"/>
</dbReference>
<dbReference type="InterPro" id="IPR036565">
    <property type="entry name" value="Mur-like_cat_sf"/>
</dbReference>
<comment type="pathway">
    <text evidence="10 11">Cell wall biogenesis; peptidoglycan biosynthesis.</text>
</comment>
<dbReference type="SUPFAM" id="SSF53244">
    <property type="entry name" value="MurD-like peptide ligases, peptide-binding domain"/>
    <property type="match status" value="1"/>
</dbReference>
<dbReference type="NCBIfam" id="TIGR01143">
    <property type="entry name" value="murF"/>
    <property type="match status" value="1"/>
</dbReference>
<dbReference type="PANTHER" id="PTHR43024">
    <property type="entry name" value="UDP-N-ACETYLMURAMOYL-TRIPEPTIDE--D-ALANYL-D-ALANINE LIGASE"/>
    <property type="match status" value="1"/>
</dbReference>
<dbReference type="InterPro" id="IPR035911">
    <property type="entry name" value="MurE/MurF_N"/>
</dbReference>
<feature type="domain" description="Mur ligase C-terminal" evidence="13">
    <location>
        <begin position="351"/>
        <end position="479"/>
    </location>
</feature>
<evidence type="ECO:0000256" key="7">
    <source>
        <dbReference type="ARBA" id="ARBA00022984"/>
    </source>
</evidence>
<dbReference type="SUPFAM" id="SSF63418">
    <property type="entry name" value="MurE/MurF N-terminal domain"/>
    <property type="match status" value="1"/>
</dbReference>
<keyword evidence="3 10" id="KW-0132">Cell division</keyword>
<evidence type="ECO:0000256" key="6">
    <source>
        <dbReference type="ARBA" id="ARBA00022960"/>
    </source>
</evidence>
<dbReference type="SUPFAM" id="SSF53623">
    <property type="entry name" value="MurD-like peptide ligases, catalytic domain"/>
    <property type="match status" value="1"/>
</dbReference>
<comment type="caution">
    <text evidence="15">The sequence shown here is derived from an EMBL/GenBank/DDBJ whole genome shotgun (WGS) entry which is preliminary data.</text>
</comment>
<evidence type="ECO:0000256" key="1">
    <source>
        <dbReference type="ARBA" id="ARBA00022490"/>
    </source>
</evidence>
<dbReference type="InterPro" id="IPR005863">
    <property type="entry name" value="UDP-N-AcMur_synth"/>
</dbReference>
<keyword evidence="7 10" id="KW-0573">Peptidoglycan synthesis</keyword>
<gene>
    <name evidence="10" type="primary">murF</name>
    <name evidence="15" type="ORF">HMPREF9193_01549</name>
</gene>
<dbReference type="Pfam" id="PF08245">
    <property type="entry name" value="Mur_ligase_M"/>
    <property type="match status" value="1"/>
</dbReference>
<keyword evidence="16" id="KW-1185">Reference proteome</keyword>
<evidence type="ECO:0000256" key="10">
    <source>
        <dbReference type="HAMAP-Rule" id="MF_02019"/>
    </source>
</evidence>
<dbReference type="InterPro" id="IPR000713">
    <property type="entry name" value="Mur_ligase_N"/>
</dbReference>
<evidence type="ECO:0000256" key="8">
    <source>
        <dbReference type="ARBA" id="ARBA00023306"/>
    </source>
</evidence>
<keyword evidence="9 10" id="KW-0961">Cell wall biogenesis/degradation</keyword>
<keyword evidence="4 10" id="KW-0547">Nucleotide-binding</keyword>
<protein>
    <recommendedName>
        <fullName evidence="10 11">UDP-N-acetylmuramoyl-tripeptide--D-alanyl-D-alanine ligase</fullName>
        <ecNumber evidence="10 11">6.3.2.10</ecNumber>
    </recommendedName>
    <alternativeName>
        <fullName evidence="10">D-alanyl-D-alanine-adding enzyme</fullName>
    </alternativeName>
</protein>
<dbReference type="Pfam" id="PF01225">
    <property type="entry name" value="Mur_ligase"/>
    <property type="match status" value="1"/>
</dbReference>